<dbReference type="EMBL" id="JBHUIK010000002">
    <property type="protein sequence ID" value="MFD2214201.1"/>
    <property type="molecule type" value="Genomic_DNA"/>
</dbReference>
<evidence type="ECO:0000313" key="2">
    <source>
        <dbReference type="EMBL" id="MFD2214201.1"/>
    </source>
</evidence>
<dbReference type="Gene3D" id="1.10.10.1390">
    <property type="entry name" value="ATP-dependent DNA helicase RecQ"/>
    <property type="match status" value="1"/>
</dbReference>
<dbReference type="InterPro" id="IPR008308">
    <property type="entry name" value="YpbB-like"/>
</dbReference>
<dbReference type="Proteomes" id="UP001597318">
    <property type="component" value="Unassembled WGS sequence"/>
</dbReference>
<organism evidence="2 3">
    <name type="scientific">Metabacillus endolithicus</name>
    <dbReference type="NCBI Taxonomy" id="1535204"/>
    <lineage>
        <taxon>Bacteria</taxon>
        <taxon>Bacillati</taxon>
        <taxon>Bacillota</taxon>
        <taxon>Bacilli</taxon>
        <taxon>Bacillales</taxon>
        <taxon>Bacillaceae</taxon>
        <taxon>Metabacillus</taxon>
    </lineage>
</organism>
<feature type="domain" description="Helicase Helix-turn-helix" evidence="1">
    <location>
        <begin position="258"/>
        <end position="345"/>
    </location>
</feature>
<dbReference type="RefSeq" id="WP_247344104.1">
    <property type="nucleotide sequence ID" value="NZ_CP095550.1"/>
</dbReference>
<dbReference type="InterPro" id="IPR029491">
    <property type="entry name" value="Helicase_HTH"/>
</dbReference>
<dbReference type="PIRSF" id="PIRSF021350">
    <property type="entry name" value="UCP021350"/>
    <property type="match status" value="1"/>
</dbReference>
<sequence length="357" mass="41770">MKLDYFHTVMLFCLKQFNGERTVSAIYHLLNGKKSSQTIQDGKLFNVTFLFSLFPKLSRIQTDETWNALLKHGLIEQLPDNKSRLTNEGNEFLKESLGNKPIPSQLNGWNYGDVGRVLWRRLSLLVQVLSNYAYEKRDYLPVTKNQEDLQWVKIFLKQHDRSNNELADRIYSELKDILNTQSSKDATIFVQRLTSSQKIGLTFEQIAYKHDEDPIYTYLLFWNVVHSIITSLQTNKNKYLLLNEMLEDKWHIEGFTSSTKITRSYLLQGLDPAEIATVRRLKQSTIEDHIVEITLHDQQYIPTAFLNEEDYKKIMGAITKLKTHQLKKVREVLNNEYSYFQIRLTYALIGRGETSKS</sequence>
<gene>
    <name evidence="2" type="ORF">ACFSKK_10970</name>
</gene>
<accession>A0ABW5BX62</accession>
<name>A0ABW5BX62_9BACI</name>
<protein>
    <submittedName>
        <fullName evidence="2">Helix-turn-helix domain-containing protein</fullName>
    </submittedName>
</protein>
<dbReference type="Pfam" id="PF14493">
    <property type="entry name" value="HTH_40"/>
    <property type="match status" value="1"/>
</dbReference>
<evidence type="ECO:0000259" key="1">
    <source>
        <dbReference type="Pfam" id="PF14493"/>
    </source>
</evidence>
<keyword evidence="3" id="KW-1185">Reference proteome</keyword>
<reference evidence="3" key="1">
    <citation type="journal article" date="2019" name="Int. J. Syst. Evol. Microbiol.">
        <title>The Global Catalogue of Microorganisms (GCM) 10K type strain sequencing project: providing services to taxonomists for standard genome sequencing and annotation.</title>
        <authorList>
            <consortium name="The Broad Institute Genomics Platform"/>
            <consortium name="The Broad Institute Genome Sequencing Center for Infectious Disease"/>
            <person name="Wu L."/>
            <person name="Ma J."/>
        </authorList>
    </citation>
    <scope>NUCLEOTIDE SEQUENCE [LARGE SCALE GENOMIC DNA]</scope>
    <source>
        <strain evidence="3">CGMCC 1.15474</strain>
    </source>
</reference>
<proteinExistence type="predicted"/>
<evidence type="ECO:0000313" key="3">
    <source>
        <dbReference type="Proteomes" id="UP001597318"/>
    </source>
</evidence>
<comment type="caution">
    <text evidence="2">The sequence shown here is derived from an EMBL/GenBank/DDBJ whole genome shotgun (WGS) entry which is preliminary data.</text>
</comment>